<feature type="compositionally biased region" description="Low complexity" evidence="2">
    <location>
        <begin position="291"/>
        <end position="302"/>
    </location>
</feature>
<gene>
    <name evidence="4" type="ORF">FKW77_002340</name>
</gene>
<dbReference type="InterPro" id="IPR001164">
    <property type="entry name" value="ArfGAP_dom"/>
</dbReference>
<sequence length="549" mass="56796">MSRRGPAVDPAEKNRNTLKQLVKLETNKSCSDCKRNKHPRWASWNLGVFMCIRCSGIHRGMGTHISRVKSVDLDTWTDEQLASMLRWGNARANKYWEAKLAPGHMPSEAKIENFIRTKYESKRWVMDGPMPDPSTLEVEGDDDVPLNVVQQKVVIERSASQRQAPPPPGRAAPSNVARQAPEVDLFGDEPVSAPARPSTGPPMTKPTPKAEPAPPKATKPADSLLGLDFFGSAPAAPPDRPSSTSATSSNAANSRPDLKQSILSLYASKPAAAPAPQQQYQASTGQFGGMTSPQTQSSPSQQAAFGGMNDAFSGLNFGGPAAQPAKPSPFAGLAGMNSKPAAAPPKAASSAYGGGGSFFDTPASPPNATSQPPAPSRGFSSNSGFGDFFSNSSPAAPPASAAAPPQNNNGLFDLMGDSTAPAPAAAKPTPAYNNSAFNLSNPAPPKPAAPAQTATFAANISSNDVWGSSSDAWGDSKPAAAAPAPTSATANNGWGSSTSATKVTSPQVTADDDFGGWSSAPHASTSTATPAKPAAFNSGNDDLFSNVWE</sequence>
<evidence type="ECO:0000313" key="4">
    <source>
        <dbReference type="EMBL" id="QDS72037.1"/>
    </source>
</evidence>
<feature type="compositionally biased region" description="Low complexity" evidence="2">
    <location>
        <begin position="419"/>
        <end position="431"/>
    </location>
</feature>
<dbReference type="PRINTS" id="PR00405">
    <property type="entry name" value="REVINTRACTNG"/>
</dbReference>
<feature type="compositionally biased region" description="Low complexity" evidence="2">
    <location>
        <begin position="449"/>
        <end position="458"/>
    </location>
</feature>
<organism evidence="4 5">
    <name type="scientific">Venturia effusa</name>
    <dbReference type="NCBI Taxonomy" id="50376"/>
    <lineage>
        <taxon>Eukaryota</taxon>
        <taxon>Fungi</taxon>
        <taxon>Dikarya</taxon>
        <taxon>Ascomycota</taxon>
        <taxon>Pezizomycotina</taxon>
        <taxon>Dothideomycetes</taxon>
        <taxon>Pleosporomycetidae</taxon>
        <taxon>Venturiales</taxon>
        <taxon>Venturiaceae</taxon>
        <taxon>Venturia</taxon>
    </lineage>
</organism>
<feature type="compositionally biased region" description="Low complexity" evidence="2">
    <location>
        <begin position="270"/>
        <end position="282"/>
    </location>
</feature>
<feature type="compositionally biased region" description="Polar residues" evidence="2">
    <location>
        <begin position="491"/>
        <end position="508"/>
    </location>
</feature>
<dbReference type="AlphaFoldDB" id="A0A517L8S6"/>
<dbReference type="InterPro" id="IPR044732">
    <property type="entry name" value="ArfGAP_SMAP1-like"/>
</dbReference>
<dbReference type="STRING" id="50376.A0A517L8S6"/>
<dbReference type="OrthoDB" id="10266696at2759"/>
<dbReference type="PROSITE" id="PS50115">
    <property type="entry name" value="ARFGAP"/>
    <property type="match status" value="1"/>
</dbReference>
<dbReference type="PANTHER" id="PTHR45705">
    <property type="entry name" value="FI20236P1"/>
    <property type="match status" value="1"/>
</dbReference>
<dbReference type="SUPFAM" id="SSF57863">
    <property type="entry name" value="ArfGap/RecO-like zinc finger"/>
    <property type="match status" value="1"/>
</dbReference>
<keyword evidence="1" id="KW-0863">Zinc-finger</keyword>
<feature type="compositionally biased region" description="Polar residues" evidence="2">
    <location>
        <begin position="459"/>
        <end position="471"/>
    </location>
</feature>
<feature type="compositionally biased region" description="Low complexity" evidence="2">
    <location>
        <begin position="338"/>
        <end position="351"/>
    </location>
</feature>
<dbReference type="EMBL" id="CP042191">
    <property type="protein sequence ID" value="QDS72037.1"/>
    <property type="molecule type" value="Genomic_DNA"/>
</dbReference>
<dbReference type="GO" id="GO:0008270">
    <property type="term" value="F:zinc ion binding"/>
    <property type="evidence" value="ECO:0007669"/>
    <property type="project" value="UniProtKB-KW"/>
</dbReference>
<dbReference type="InterPro" id="IPR051718">
    <property type="entry name" value="ARF_GTPase-activating"/>
</dbReference>
<dbReference type="Gene3D" id="1.10.220.150">
    <property type="entry name" value="Arf GTPase activating protein"/>
    <property type="match status" value="1"/>
</dbReference>
<dbReference type="GO" id="GO:0005737">
    <property type="term" value="C:cytoplasm"/>
    <property type="evidence" value="ECO:0007669"/>
    <property type="project" value="TreeGrafter"/>
</dbReference>
<dbReference type="InterPro" id="IPR038508">
    <property type="entry name" value="ArfGAP_dom_sf"/>
</dbReference>
<dbReference type="InterPro" id="IPR037278">
    <property type="entry name" value="ARFGAP/RecO"/>
</dbReference>
<feature type="compositionally biased region" description="Pro residues" evidence="2">
    <location>
        <begin position="199"/>
        <end position="217"/>
    </location>
</feature>
<feature type="compositionally biased region" description="Low complexity" evidence="2">
    <location>
        <begin position="518"/>
        <end position="535"/>
    </location>
</feature>
<keyword evidence="1" id="KW-0862">Zinc</keyword>
<feature type="compositionally biased region" description="Low complexity" evidence="2">
    <location>
        <begin position="241"/>
        <end position="255"/>
    </location>
</feature>
<evidence type="ECO:0000256" key="1">
    <source>
        <dbReference type="PROSITE-ProRule" id="PRU00288"/>
    </source>
</evidence>
<dbReference type="SMART" id="SM00105">
    <property type="entry name" value="ArfGap"/>
    <property type="match status" value="1"/>
</dbReference>
<feature type="compositionally biased region" description="Low complexity" evidence="2">
    <location>
        <begin position="376"/>
        <end position="409"/>
    </location>
</feature>
<protein>
    <recommendedName>
        <fullName evidence="3">Arf-GAP domain-containing protein</fullName>
    </recommendedName>
</protein>
<evidence type="ECO:0000313" key="5">
    <source>
        <dbReference type="Proteomes" id="UP000316270"/>
    </source>
</evidence>
<feature type="compositionally biased region" description="Low complexity" evidence="2">
    <location>
        <begin position="478"/>
        <end position="490"/>
    </location>
</feature>
<dbReference type="PANTHER" id="PTHR45705:SF1">
    <property type="entry name" value="FI20236P1"/>
    <property type="match status" value="1"/>
</dbReference>
<evidence type="ECO:0000259" key="3">
    <source>
        <dbReference type="PROSITE" id="PS50115"/>
    </source>
</evidence>
<dbReference type="GO" id="GO:0005096">
    <property type="term" value="F:GTPase activator activity"/>
    <property type="evidence" value="ECO:0007669"/>
    <property type="project" value="InterPro"/>
</dbReference>
<reference evidence="4 5" key="1">
    <citation type="submission" date="2019-07" db="EMBL/GenBank/DDBJ databases">
        <title>Finished genome of Venturia effusa.</title>
        <authorList>
            <person name="Young C.A."/>
            <person name="Cox M.P."/>
            <person name="Ganley A.R.D."/>
            <person name="David W.J."/>
        </authorList>
    </citation>
    <scope>NUCLEOTIDE SEQUENCE [LARGE SCALE GENOMIC DNA]</scope>
    <source>
        <strain evidence="5">albino</strain>
    </source>
</reference>
<feature type="compositionally biased region" description="Polar residues" evidence="2">
    <location>
        <begin position="432"/>
        <end position="441"/>
    </location>
</feature>
<feature type="region of interest" description="Disordered" evidence="2">
    <location>
        <begin position="156"/>
        <end position="549"/>
    </location>
</feature>
<accession>A0A517L8S6</accession>
<dbReference type="Proteomes" id="UP000316270">
    <property type="component" value="Chromosome 7"/>
</dbReference>
<feature type="domain" description="Arf-GAP" evidence="3">
    <location>
        <begin position="15"/>
        <end position="125"/>
    </location>
</feature>
<proteinExistence type="predicted"/>
<dbReference type="Pfam" id="PF01412">
    <property type="entry name" value="ArfGap"/>
    <property type="match status" value="1"/>
</dbReference>
<dbReference type="CDD" id="cd08839">
    <property type="entry name" value="ArfGap_SMAP"/>
    <property type="match status" value="1"/>
</dbReference>
<name>A0A517L8S6_9PEZI</name>
<dbReference type="FunFam" id="1.10.220.150:FF:000010">
    <property type="entry name" value="Stromal membrane-associated protein"/>
    <property type="match status" value="1"/>
</dbReference>
<keyword evidence="1" id="KW-0479">Metal-binding</keyword>
<keyword evidence="5" id="KW-1185">Reference proteome</keyword>
<evidence type="ECO:0000256" key="2">
    <source>
        <dbReference type="SAM" id="MobiDB-lite"/>
    </source>
</evidence>